<dbReference type="EMBL" id="FOJY01000002">
    <property type="protein sequence ID" value="SFA76011.1"/>
    <property type="molecule type" value="Genomic_DNA"/>
</dbReference>
<dbReference type="InterPro" id="IPR054120">
    <property type="entry name" value="PBPA_dimer"/>
</dbReference>
<evidence type="ECO:0000256" key="2">
    <source>
        <dbReference type="SAM" id="Phobius"/>
    </source>
</evidence>
<feature type="transmembrane region" description="Helical" evidence="2">
    <location>
        <begin position="40"/>
        <end position="63"/>
    </location>
</feature>
<keyword evidence="2" id="KW-1133">Transmembrane helix</keyword>
<dbReference type="InterPro" id="IPR001460">
    <property type="entry name" value="PCN-bd_Tpept"/>
</dbReference>
<dbReference type="Gene3D" id="3.90.1310.10">
    <property type="entry name" value="Penicillin-binding protein 2a (Domain 2)"/>
    <property type="match status" value="1"/>
</dbReference>
<keyword evidence="2" id="KW-0812">Transmembrane</keyword>
<dbReference type="InterPro" id="IPR036138">
    <property type="entry name" value="PBP_dimer_sf"/>
</dbReference>
<evidence type="ECO:0000256" key="1">
    <source>
        <dbReference type="SAM" id="MobiDB-lite"/>
    </source>
</evidence>
<dbReference type="InterPro" id="IPR050515">
    <property type="entry name" value="Beta-lactam/transpept"/>
</dbReference>
<evidence type="ECO:0000259" key="3">
    <source>
        <dbReference type="Pfam" id="PF00905"/>
    </source>
</evidence>
<dbReference type="Proteomes" id="UP000198838">
    <property type="component" value="Unassembled WGS sequence"/>
</dbReference>
<feature type="domain" description="Penicillin binding protein A dimerisation" evidence="4">
    <location>
        <begin position="87"/>
        <end position="166"/>
    </location>
</feature>
<dbReference type="Pfam" id="PF00905">
    <property type="entry name" value="Transpeptidase"/>
    <property type="match status" value="1"/>
</dbReference>
<keyword evidence="5" id="KW-0808">Transferase</keyword>
<dbReference type="PANTHER" id="PTHR30627:SF24">
    <property type="entry name" value="PENICILLIN-BINDING PROTEIN 4B"/>
    <property type="match status" value="1"/>
</dbReference>
<dbReference type="GO" id="GO:0071972">
    <property type="term" value="F:peptidoglycan L,D-transpeptidase activity"/>
    <property type="evidence" value="ECO:0007669"/>
    <property type="project" value="TreeGrafter"/>
</dbReference>
<dbReference type="STRING" id="1120918.SAMN05216249_10224"/>
<feature type="region of interest" description="Disordered" evidence="1">
    <location>
        <begin position="1"/>
        <end position="31"/>
    </location>
</feature>
<accession>A0A1I0VI57</accession>
<proteinExistence type="predicted"/>
<keyword evidence="6" id="KW-1185">Reference proteome</keyword>
<gene>
    <name evidence="5" type="ORF">SAMN05216249_10224</name>
</gene>
<dbReference type="AlphaFoldDB" id="A0A1I0VI57"/>
<dbReference type="GO" id="GO:0005886">
    <property type="term" value="C:plasma membrane"/>
    <property type="evidence" value="ECO:0007669"/>
    <property type="project" value="TreeGrafter"/>
</dbReference>
<organism evidence="5 6">
    <name type="scientific">Acetitomaculum ruminis DSM 5522</name>
    <dbReference type="NCBI Taxonomy" id="1120918"/>
    <lineage>
        <taxon>Bacteria</taxon>
        <taxon>Bacillati</taxon>
        <taxon>Bacillota</taxon>
        <taxon>Clostridia</taxon>
        <taxon>Lachnospirales</taxon>
        <taxon>Lachnospiraceae</taxon>
        <taxon>Acetitomaculum</taxon>
    </lineage>
</organism>
<dbReference type="InterPro" id="IPR012338">
    <property type="entry name" value="Beta-lactam/transpept-like"/>
</dbReference>
<evidence type="ECO:0000259" key="4">
    <source>
        <dbReference type="Pfam" id="PF21922"/>
    </source>
</evidence>
<feature type="domain" description="Penicillin-binding protein transpeptidase" evidence="3">
    <location>
        <begin position="187"/>
        <end position="494"/>
    </location>
</feature>
<dbReference type="GO" id="GO:0071555">
    <property type="term" value="P:cell wall organization"/>
    <property type="evidence" value="ECO:0007669"/>
    <property type="project" value="TreeGrafter"/>
</dbReference>
<keyword evidence="2" id="KW-0472">Membrane</keyword>
<dbReference type="Pfam" id="PF21922">
    <property type="entry name" value="PBP_dimer_2"/>
    <property type="match status" value="1"/>
</dbReference>
<reference evidence="5 6" key="1">
    <citation type="submission" date="2016-10" db="EMBL/GenBank/DDBJ databases">
        <authorList>
            <person name="de Groot N.N."/>
        </authorList>
    </citation>
    <scope>NUCLEOTIDE SEQUENCE [LARGE SCALE GENOMIC DNA]</scope>
    <source>
        <strain evidence="5 6">DSM 5522</strain>
    </source>
</reference>
<evidence type="ECO:0000313" key="6">
    <source>
        <dbReference type="Proteomes" id="UP000198838"/>
    </source>
</evidence>
<sequence>MKKTKEQIKREKEEAKFREEEQKRIEKEEKKKKAKHNREYAVVAYSFFTLFICIVGYISYFIFYESEKVIDNPYNKRIDNYATTVVRGNITDANGNILAYTNVAEDGTESRIYPYADVFAQVVGYTTTGKSGIESAENRKLLTSSSDIKEKLEKTRSSEKQKGDTVVTTLDAKLQQLAYNALGDNKGAVVIIEPSTGKVKAMVSKPSFDPNTLSANWDNISNSSDSVLLNRATQGLYPPGSIFKTLTTLEYLRENSGNYLNYSYDCGGSITHNNYTLACYDNTAHGHVDLKQSFAKSCNSSYANIGLGLNIDSFANLCESMLFNKNIDFDLDVKKSSFVLNSSSNTTDIMMTSIGQGETEVTPFHMALLAATVANNGVLMKPHLVERIENYKSEVVSSQGNEVYETLMSTEEAQIIQEFMEEVVNSGTGFRFNGSSFTVAGKTGTAEYSSDKNVSHSWFIGYTPTDGAQLAIAVVVEGGGANAASAIPVCKEIFNGYYG</sequence>
<dbReference type="SUPFAM" id="SSF56519">
    <property type="entry name" value="Penicillin binding protein dimerisation domain"/>
    <property type="match status" value="1"/>
</dbReference>
<evidence type="ECO:0000313" key="5">
    <source>
        <dbReference type="EMBL" id="SFA76011.1"/>
    </source>
</evidence>
<dbReference type="GO" id="GO:0008658">
    <property type="term" value="F:penicillin binding"/>
    <property type="evidence" value="ECO:0007669"/>
    <property type="project" value="InterPro"/>
</dbReference>
<dbReference type="SUPFAM" id="SSF56601">
    <property type="entry name" value="beta-lactamase/transpeptidase-like"/>
    <property type="match status" value="1"/>
</dbReference>
<dbReference type="Gene3D" id="3.40.710.10">
    <property type="entry name" value="DD-peptidase/beta-lactamase superfamily"/>
    <property type="match status" value="1"/>
</dbReference>
<dbReference type="GO" id="GO:0016740">
    <property type="term" value="F:transferase activity"/>
    <property type="evidence" value="ECO:0007669"/>
    <property type="project" value="UniProtKB-KW"/>
</dbReference>
<dbReference type="PANTHER" id="PTHR30627">
    <property type="entry name" value="PEPTIDOGLYCAN D,D-TRANSPEPTIDASE"/>
    <property type="match status" value="1"/>
</dbReference>
<name>A0A1I0VI57_9FIRM</name>
<protein>
    <submittedName>
        <fullName evidence="5">Peptidoglycan glycosyltransferase</fullName>
    </submittedName>
</protein>